<feature type="non-terminal residue" evidence="1">
    <location>
        <position position="29"/>
    </location>
</feature>
<proteinExistence type="predicted"/>
<evidence type="ECO:0000313" key="2">
    <source>
        <dbReference type="Proteomes" id="UP000187429"/>
    </source>
</evidence>
<gene>
    <name evidence="1" type="ORF">AYI69_g4678</name>
</gene>
<dbReference type="AlphaFoldDB" id="A0A1R1YBM4"/>
<keyword evidence="2" id="KW-1185">Reference proteome</keyword>
<dbReference type="Proteomes" id="UP000187429">
    <property type="component" value="Unassembled WGS sequence"/>
</dbReference>
<dbReference type="EMBL" id="LSSM01001857">
    <property type="protein sequence ID" value="OMJ24312.1"/>
    <property type="molecule type" value="Genomic_DNA"/>
</dbReference>
<name>A0A1R1YBM4_9FUNG</name>
<comment type="caution">
    <text evidence="1">The sequence shown here is derived from an EMBL/GenBank/DDBJ whole genome shotgun (WGS) entry which is preliminary data.</text>
</comment>
<accession>A0A1R1YBM4</accession>
<evidence type="ECO:0000313" key="1">
    <source>
        <dbReference type="EMBL" id="OMJ24312.1"/>
    </source>
</evidence>
<organism evidence="1 2">
    <name type="scientific">Smittium culicis</name>
    <dbReference type="NCBI Taxonomy" id="133412"/>
    <lineage>
        <taxon>Eukaryota</taxon>
        <taxon>Fungi</taxon>
        <taxon>Fungi incertae sedis</taxon>
        <taxon>Zoopagomycota</taxon>
        <taxon>Kickxellomycotina</taxon>
        <taxon>Harpellomycetes</taxon>
        <taxon>Harpellales</taxon>
        <taxon>Legeriomycetaceae</taxon>
        <taxon>Smittium</taxon>
    </lineage>
</organism>
<protein>
    <submittedName>
        <fullName evidence="1">Uncharacterized protein</fullName>
    </submittedName>
</protein>
<reference evidence="2" key="1">
    <citation type="submission" date="2017-01" db="EMBL/GenBank/DDBJ databases">
        <authorList>
            <person name="Wang Y."/>
            <person name="White M."/>
            <person name="Kvist S."/>
            <person name="Moncalvo J.-M."/>
        </authorList>
    </citation>
    <scope>NUCLEOTIDE SEQUENCE [LARGE SCALE GENOMIC DNA]</scope>
    <source>
        <strain evidence="2">ID-206-W2</strain>
    </source>
</reference>
<sequence>MPDLHNASMGLSSNWPALFAGALIGCSRA</sequence>